<feature type="signal peptide" evidence="1">
    <location>
        <begin position="1"/>
        <end position="24"/>
    </location>
</feature>
<dbReference type="Proteomes" id="UP000753802">
    <property type="component" value="Unassembled WGS sequence"/>
</dbReference>
<comment type="caution">
    <text evidence="2">The sequence shown here is derived from an EMBL/GenBank/DDBJ whole genome shotgun (WGS) entry which is preliminary data.</text>
</comment>
<name>A0ABW9ZR57_9BACT</name>
<protein>
    <recommendedName>
        <fullName evidence="4">Lipoprotein</fullName>
    </recommendedName>
</protein>
<evidence type="ECO:0008006" key="4">
    <source>
        <dbReference type="Google" id="ProtNLM"/>
    </source>
</evidence>
<gene>
    <name evidence="2" type="ORF">GWC95_06645</name>
</gene>
<keyword evidence="1" id="KW-0732">Signal</keyword>
<reference evidence="2 3" key="1">
    <citation type="submission" date="2020-01" db="EMBL/GenBank/DDBJ databases">
        <title>Genome analysis.</title>
        <authorList>
            <person name="Wu S."/>
            <person name="Wang G."/>
        </authorList>
    </citation>
    <scope>NUCLEOTIDE SEQUENCE [LARGE SCALE GENOMIC DNA]</scope>
    <source>
        <strain evidence="2 3">SYL130</strain>
    </source>
</reference>
<sequence>MKNRKQLTIMLICVAALVSSCASRKVFSTNYYNEHEKTLIAIEQLYKNINQQRHFSVEFTDKSFEYISLEIITDSIKYIYQFNTSEPRLQDTLTKYQLPVEGVMSLINQMSAIHCIWINNLDYYVNNQKRSLIFMSIRHVAIRLPFTSEKYYILTFYSQPQYFDSEGRLLASRQVRKLRKINDDVFRRVNDKVAYTISERFR</sequence>
<dbReference type="EMBL" id="JAACJS010000011">
    <property type="protein sequence ID" value="NCI49592.1"/>
    <property type="molecule type" value="Genomic_DNA"/>
</dbReference>
<proteinExistence type="predicted"/>
<keyword evidence="3" id="KW-1185">Reference proteome</keyword>
<dbReference type="RefSeq" id="WP_161817906.1">
    <property type="nucleotide sequence ID" value="NZ_JAACJS010000011.1"/>
</dbReference>
<evidence type="ECO:0000313" key="2">
    <source>
        <dbReference type="EMBL" id="NCI49592.1"/>
    </source>
</evidence>
<evidence type="ECO:0000256" key="1">
    <source>
        <dbReference type="SAM" id="SignalP"/>
    </source>
</evidence>
<dbReference type="PROSITE" id="PS51257">
    <property type="entry name" value="PROKAR_LIPOPROTEIN"/>
    <property type="match status" value="1"/>
</dbReference>
<evidence type="ECO:0000313" key="3">
    <source>
        <dbReference type="Proteomes" id="UP000753802"/>
    </source>
</evidence>
<organism evidence="2 3">
    <name type="scientific">Sediminibacterium roseum</name>
    <dbReference type="NCBI Taxonomy" id="1978412"/>
    <lineage>
        <taxon>Bacteria</taxon>
        <taxon>Pseudomonadati</taxon>
        <taxon>Bacteroidota</taxon>
        <taxon>Chitinophagia</taxon>
        <taxon>Chitinophagales</taxon>
        <taxon>Chitinophagaceae</taxon>
        <taxon>Sediminibacterium</taxon>
    </lineage>
</organism>
<accession>A0ABW9ZR57</accession>
<feature type="chain" id="PRO_5047464876" description="Lipoprotein" evidence="1">
    <location>
        <begin position="25"/>
        <end position="202"/>
    </location>
</feature>